<name>A0ABX5XHK7_9BACT</name>
<dbReference type="EMBL" id="CP036432">
    <property type="protein sequence ID" value="QDV81468.1"/>
    <property type="molecule type" value="Genomic_DNA"/>
</dbReference>
<accession>A0ABX5XHK7</accession>
<protein>
    <submittedName>
        <fullName evidence="3">Polysaccharide biosynthesis/export protein</fullName>
    </submittedName>
</protein>
<dbReference type="InterPro" id="IPR003715">
    <property type="entry name" value="Poly_export_N"/>
</dbReference>
<dbReference type="InterPro" id="IPR049712">
    <property type="entry name" value="Poly_export"/>
</dbReference>
<gene>
    <name evidence="3" type="ORF">TBK1r_03860</name>
</gene>
<feature type="domain" description="Polysaccharide export protein N-terminal" evidence="2">
    <location>
        <begin position="97"/>
        <end position="187"/>
    </location>
</feature>
<evidence type="ECO:0000256" key="1">
    <source>
        <dbReference type="ARBA" id="ARBA00022729"/>
    </source>
</evidence>
<proteinExistence type="predicted"/>
<organism evidence="3 4">
    <name type="scientific">Stieleria magnilauensis</name>
    <dbReference type="NCBI Taxonomy" id="2527963"/>
    <lineage>
        <taxon>Bacteria</taxon>
        <taxon>Pseudomonadati</taxon>
        <taxon>Planctomycetota</taxon>
        <taxon>Planctomycetia</taxon>
        <taxon>Pirellulales</taxon>
        <taxon>Pirellulaceae</taxon>
        <taxon>Stieleria</taxon>
    </lineage>
</organism>
<sequence>MNKSITNLGPVLSRTDGHDLGDHRVCRGGLLGSLRTGLRCLSAKAVAAVLMAGSLTGCSALTQPIDGVPAARLPQQYFAEPKNDLVPVDISALSLEPPREYLIGPDDILGVYIEGVLPFNPPNAPPEPPPVNFPDAESTLPPSIGYPIAVQEDGSLALPLIEPLNVDGLTLDQVRDAIRDAYIDNDILRPEKARPIVTVIKERTIDVIVVREDGGSSGGLTNQSVGAQFVLGGSDRSATGGLVKLRAYQNDILHALVETGGLPGLSAKNQVKVLRANEENKAAREAFLKKFRAQRQAAMLDPCACLPKLPEDPNILKIPLRLPPGESPNLTPEQITLKDGDIVYIESRATEIFYTGGLLPGGQFPLPRDYDLDVLGAMALAGQGVYGSVGRGGGGGIGGIGGQIATIPPGRLFILRKTDCNGQVAIEIDLTKAINDPKSRPLIQAGDTLILQYKPEEELLNFGLGTFFTYGIQELLRNN</sequence>
<dbReference type="Pfam" id="PF02563">
    <property type="entry name" value="Poly_export"/>
    <property type="match status" value="1"/>
</dbReference>
<reference evidence="3 4" key="1">
    <citation type="submission" date="2019-02" db="EMBL/GenBank/DDBJ databases">
        <title>Deep-cultivation of Planctomycetes and their phenomic and genomic characterization uncovers novel biology.</title>
        <authorList>
            <person name="Wiegand S."/>
            <person name="Jogler M."/>
            <person name="Boedeker C."/>
            <person name="Pinto D."/>
            <person name="Vollmers J."/>
            <person name="Rivas-Marin E."/>
            <person name="Kohn T."/>
            <person name="Peeters S.H."/>
            <person name="Heuer A."/>
            <person name="Rast P."/>
            <person name="Oberbeckmann S."/>
            <person name="Bunk B."/>
            <person name="Jeske O."/>
            <person name="Meyerdierks A."/>
            <person name="Storesund J.E."/>
            <person name="Kallscheuer N."/>
            <person name="Luecker S."/>
            <person name="Lage O.M."/>
            <person name="Pohl T."/>
            <person name="Merkel B.J."/>
            <person name="Hornburger P."/>
            <person name="Mueller R.-W."/>
            <person name="Bruemmer F."/>
            <person name="Labrenz M."/>
            <person name="Spormann A.M."/>
            <person name="Op den Camp H."/>
            <person name="Overmann J."/>
            <person name="Amann R."/>
            <person name="Jetten M.S.M."/>
            <person name="Mascher T."/>
            <person name="Medema M.H."/>
            <person name="Devos D.P."/>
            <person name="Kaster A.-K."/>
            <person name="Ovreas L."/>
            <person name="Rohde M."/>
            <person name="Galperin M.Y."/>
            <person name="Jogler C."/>
        </authorList>
    </citation>
    <scope>NUCLEOTIDE SEQUENCE [LARGE SCALE GENOMIC DNA]</scope>
    <source>
        <strain evidence="3 4">TBK1r</strain>
    </source>
</reference>
<evidence type="ECO:0000313" key="3">
    <source>
        <dbReference type="EMBL" id="QDV81468.1"/>
    </source>
</evidence>
<dbReference type="Proteomes" id="UP000318081">
    <property type="component" value="Chromosome"/>
</dbReference>
<evidence type="ECO:0000259" key="2">
    <source>
        <dbReference type="Pfam" id="PF02563"/>
    </source>
</evidence>
<dbReference type="PANTHER" id="PTHR33619:SF3">
    <property type="entry name" value="POLYSACCHARIDE EXPORT PROTEIN GFCE-RELATED"/>
    <property type="match status" value="1"/>
</dbReference>
<dbReference type="PANTHER" id="PTHR33619">
    <property type="entry name" value="POLYSACCHARIDE EXPORT PROTEIN GFCE-RELATED"/>
    <property type="match status" value="1"/>
</dbReference>
<keyword evidence="4" id="KW-1185">Reference proteome</keyword>
<evidence type="ECO:0000313" key="4">
    <source>
        <dbReference type="Proteomes" id="UP000318081"/>
    </source>
</evidence>
<keyword evidence="1" id="KW-0732">Signal</keyword>